<keyword evidence="3" id="KW-1185">Reference proteome</keyword>
<dbReference type="EMBL" id="BAABDQ010000048">
    <property type="protein sequence ID" value="GAA3612374.1"/>
    <property type="molecule type" value="Genomic_DNA"/>
</dbReference>
<evidence type="ECO:0000256" key="1">
    <source>
        <dbReference type="SAM" id="Phobius"/>
    </source>
</evidence>
<gene>
    <name evidence="2" type="ORF">GCM10022419_116720</name>
</gene>
<protein>
    <submittedName>
        <fullName evidence="2">Uncharacterized protein</fullName>
    </submittedName>
</protein>
<organism evidence="2 3">
    <name type="scientific">Nonomuraea rosea</name>
    <dbReference type="NCBI Taxonomy" id="638574"/>
    <lineage>
        <taxon>Bacteria</taxon>
        <taxon>Bacillati</taxon>
        <taxon>Actinomycetota</taxon>
        <taxon>Actinomycetes</taxon>
        <taxon>Streptosporangiales</taxon>
        <taxon>Streptosporangiaceae</taxon>
        <taxon>Nonomuraea</taxon>
    </lineage>
</organism>
<keyword evidence="1" id="KW-0812">Transmembrane</keyword>
<accession>A0ABP6ZK39</accession>
<comment type="caution">
    <text evidence="2">The sequence shown here is derived from an EMBL/GenBank/DDBJ whole genome shotgun (WGS) entry which is preliminary data.</text>
</comment>
<proteinExistence type="predicted"/>
<name>A0ABP6ZK39_9ACTN</name>
<keyword evidence="1" id="KW-0472">Membrane</keyword>
<feature type="transmembrane region" description="Helical" evidence="1">
    <location>
        <begin position="89"/>
        <end position="109"/>
    </location>
</feature>
<evidence type="ECO:0000313" key="3">
    <source>
        <dbReference type="Proteomes" id="UP001500630"/>
    </source>
</evidence>
<evidence type="ECO:0000313" key="2">
    <source>
        <dbReference type="EMBL" id="GAA3612374.1"/>
    </source>
</evidence>
<keyword evidence="1" id="KW-1133">Transmembrane helix</keyword>
<dbReference type="Proteomes" id="UP001500630">
    <property type="component" value="Unassembled WGS sequence"/>
</dbReference>
<sequence>MTSTRLQMNAADADSALPTGPYIRVYGTASPAMAVPLSGKPAKCPVADLAGCASWTDNYQKLFAVKSTALAIRGKLDERSKMSLIRKSIVGGVATALLLTMGAASPALATSTRLGSVCVRAASSPQEVCVQATPGFIRLAATISSAANRSSYAVRLQPAEGISVNCIVPGGMANYPQGFRISGIQVFSTSTCVG</sequence>
<reference evidence="3" key="1">
    <citation type="journal article" date="2019" name="Int. J. Syst. Evol. Microbiol.">
        <title>The Global Catalogue of Microorganisms (GCM) 10K type strain sequencing project: providing services to taxonomists for standard genome sequencing and annotation.</title>
        <authorList>
            <consortium name="The Broad Institute Genomics Platform"/>
            <consortium name="The Broad Institute Genome Sequencing Center for Infectious Disease"/>
            <person name="Wu L."/>
            <person name="Ma J."/>
        </authorList>
    </citation>
    <scope>NUCLEOTIDE SEQUENCE [LARGE SCALE GENOMIC DNA]</scope>
    <source>
        <strain evidence="3">JCM 17326</strain>
    </source>
</reference>